<dbReference type="InterPro" id="IPR026820">
    <property type="entry name" value="VioB/RebD_dom"/>
</dbReference>
<name>A0ABT1HPX3_STRSD</name>
<gene>
    <name evidence="2" type="ORF">LX15_001250</name>
</gene>
<dbReference type="InterPro" id="IPR012347">
    <property type="entry name" value="Ferritin-like"/>
</dbReference>
<dbReference type="PANTHER" id="PTHR34400:SF4">
    <property type="entry name" value="MEMBRANE PROTEIN"/>
    <property type="match status" value="1"/>
</dbReference>
<reference evidence="2 3" key="1">
    <citation type="submission" date="2022-06" db="EMBL/GenBank/DDBJ databases">
        <title>Genomic Encyclopedia of Archaeal and Bacterial Type Strains, Phase II (KMG-II): from individual species to whole genera.</title>
        <authorList>
            <person name="Goeker M."/>
        </authorList>
    </citation>
    <scope>NUCLEOTIDE SEQUENCE [LARGE SCALE GENOMIC DNA]</scope>
    <source>
        <strain evidence="2 3">DSM 40477</strain>
    </source>
</reference>
<dbReference type="Gene3D" id="1.20.1260.10">
    <property type="match status" value="1"/>
</dbReference>
<keyword evidence="3" id="KW-1185">Reference proteome</keyword>
<organism evidence="2 3">
    <name type="scientific">Streptoalloteichus tenebrarius (strain ATCC 17920 / DSM 40477 / JCM 4838 / CBS 697.72 / NBRC 16177 / NCIMB 11028 / NRRL B-12390 / A12253. 1 / ISP 5477)</name>
    <name type="common">Streptomyces tenebrarius</name>
    <dbReference type="NCBI Taxonomy" id="1933"/>
    <lineage>
        <taxon>Bacteria</taxon>
        <taxon>Bacillati</taxon>
        <taxon>Actinomycetota</taxon>
        <taxon>Actinomycetes</taxon>
        <taxon>Pseudonocardiales</taxon>
        <taxon>Pseudonocardiaceae</taxon>
        <taxon>Streptoalloteichus</taxon>
    </lineage>
</organism>
<dbReference type="EMBL" id="JAMTCP010000004">
    <property type="protein sequence ID" value="MCP2257565.1"/>
    <property type="molecule type" value="Genomic_DNA"/>
</dbReference>
<comment type="caution">
    <text evidence="2">The sequence shown here is derived from an EMBL/GenBank/DDBJ whole genome shotgun (WGS) entry which is preliminary data.</text>
</comment>
<evidence type="ECO:0000259" key="1">
    <source>
        <dbReference type="Pfam" id="PF12902"/>
    </source>
</evidence>
<dbReference type="PANTHER" id="PTHR34400">
    <property type="match status" value="1"/>
</dbReference>
<proteinExistence type="predicted"/>
<evidence type="ECO:0000313" key="3">
    <source>
        <dbReference type="Proteomes" id="UP001205311"/>
    </source>
</evidence>
<dbReference type="Pfam" id="PF12902">
    <property type="entry name" value="Ferritin-like"/>
    <property type="match status" value="1"/>
</dbReference>
<accession>A0ABT1HPX3</accession>
<feature type="domain" description="Iminophenyl-pyruvate dimer synthase" evidence="1">
    <location>
        <begin position="35"/>
        <end position="237"/>
    </location>
</feature>
<protein>
    <submittedName>
        <fullName evidence="2">Ferritin-like</fullName>
    </submittedName>
</protein>
<dbReference type="Proteomes" id="UP001205311">
    <property type="component" value="Unassembled WGS sequence"/>
</dbReference>
<evidence type="ECO:0000313" key="2">
    <source>
        <dbReference type="EMBL" id="MCP2257565.1"/>
    </source>
</evidence>
<sequence length="365" mass="40081">MTTVTTVTSERNAAIVQLMAVPDENVDLDWLRQALQNALFLELATIPPYACGLWSIMSPEADSAVHRTIREIIFDEMSHLGLVGNMLSAIGGAPVLSDPARLPHYPGPLPGGVRPEVEVRLTGLTRSALDMYSEIEKPDQPLARGEDHTSIGAFYRRIRKAFEDLAPPLDTRRQIEQAMPRHGPGNDIVAMRDHGTVLTSIDVITEQGEGTHTSPSSPQWTPEGDLSHYYAFRELYHGRRLVNVDGRWVFAGDPVSLPRAHAVGEVPAGGWAADPVNNPTGRPVAMALDAFNAAYSSMLLSLEQAWRTEDGGRRAQHVRDAIRSMGEMRSWGRLVMQVPLPDGSGWHYCPEFRPPLPGLPGPRTA</sequence>